<accession>A0A9X3HVI2</accession>
<name>A0A9X3HVI2_9VIBR</name>
<dbReference type="EMBL" id="JAKRRY010000003">
    <property type="protein sequence ID" value="MCW8345248.1"/>
    <property type="molecule type" value="Genomic_DNA"/>
</dbReference>
<keyword evidence="1" id="KW-0732">Signal</keyword>
<reference evidence="2" key="1">
    <citation type="submission" date="2022-02" db="EMBL/GenBank/DDBJ databases">
        <title>Vibrio sp. nov, a new bacterium isolated from seawater.</title>
        <authorList>
            <person name="Yuan Y."/>
        </authorList>
    </citation>
    <scope>NUCLEOTIDE SEQUENCE</scope>
    <source>
        <strain evidence="2">ZSDZ65</strain>
    </source>
</reference>
<feature type="signal peptide" evidence="1">
    <location>
        <begin position="1"/>
        <end position="20"/>
    </location>
</feature>
<keyword evidence="3" id="KW-1185">Reference proteome</keyword>
<dbReference type="AlphaFoldDB" id="A0A9X3HVI2"/>
<evidence type="ECO:0000313" key="3">
    <source>
        <dbReference type="Proteomes" id="UP001155587"/>
    </source>
</evidence>
<gene>
    <name evidence="2" type="ORF">MD535_04285</name>
</gene>
<proteinExistence type="predicted"/>
<dbReference type="PROSITE" id="PS51257">
    <property type="entry name" value="PROKAR_LIPOPROTEIN"/>
    <property type="match status" value="1"/>
</dbReference>
<evidence type="ECO:0008006" key="4">
    <source>
        <dbReference type="Google" id="ProtNLM"/>
    </source>
</evidence>
<evidence type="ECO:0000313" key="2">
    <source>
        <dbReference type="EMBL" id="MCW8345248.1"/>
    </source>
</evidence>
<organism evidence="2 3">
    <name type="scientific">Vibrio qingdaonensis</name>
    <dbReference type="NCBI Taxonomy" id="2829491"/>
    <lineage>
        <taxon>Bacteria</taxon>
        <taxon>Pseudomonadati</taxon>
        <taxon>Pseudomonadota</taxon>
        <taxon>Gammaproteobacteria</taxon>
        <taxon>Vibrionales</taxon>
        <taxon>Vibrionaceae</taxon>
        <taxon>Vibrio</taxon>
    </lineage>
</organism>
<dbReference type="RefSeq" id="WP_265673697.1">
    <property type="nucleotide sequence ID" value="NZ_JAKRRY010000003.1"/>
</dbReference>
<evidence type="ECO:0000256" key="1">
    <source>
        <dbReference type="SAM" id="SignalP"/>
    </source>
</evidence>
<protein>
    <recommendedName>
        <fullName evidence="4">DNA polymerase III subunit beta</fullName>
    </recommendedName>
</protein>
<comment type="caution">
    <text evidence="2">The sequence shown here is derived from an EMBL/GenBank/DDBJ whole genome shotgun (WGS) entry which is preliminary data.</text>
</comment>
<sequence length="156" mass="17428">MKRMITTMALAIALGGCVTSSNNHLDAWSASDTAAVEQQSILLASNLWIDMMPKVGETLPLMKEQTIHGALNLSSKGQLPADMDALKVVLKQGDEVWELSADDFELRNHSEQQWEVAFQWQLEFNNSEPMDVALLLVNQGKETWLLNKQVPVDTVY</sequence>
<dbReference type="Proteomes" id="UP001155587">
    <property type="component" value="Unassembled WGS sequence"/>
</dbReference>
<feature type="chain" id="PRO_5040742223" description="DNA polymerase III subunit beta" evidence="1">
    <location>
        <begin position="21"/>
        <end position="156"/>
    </location>
</feature>